<feature type="disulfide bond" evidence="16">
    <location>
        <begin position="170"/>
        <end position="184"/>
    </location>
</feature>
<evidence type="ECO:0000256" key="5">
    <source>
        <dbReference type="ARBA" id="ARBA00022723"/>
    </source>
</evidence>
<comment type="catalytic activity">
    <reaction evidence="1">
        <text>Endohydrolysis of (1-&gt;4)-alpha-D-glucosidic linkages in polysaccharides containing three or more (1-&gt;4)-alpha-linked D-glucose units.</text>
        <dbReference type="EC" id="3.2.1.1"/>
    </reaction>
</comment>
<feature type="disulfide bond" evidence="16">
    <location>
        <begin position="50"/>
        <end position="58"/>
    </location>
</feature>
<reference evidence="20" key="1">
    <citation type="journal article" date="2020" name="Stud. Mycol.">
        <title>101 Dothideomycetes genomes: a test case for predicting lifestyles and emergence of pathogens.</title>
        <authorList>
            <person name="Haridas S."/>
            <person name="Albert R."/>
            <person name="Binder M."/>
            <person name="Bloem J."/>
            <person name="Labutti K."/>
            <person name="Salamov A."/>
            <person name="Andreopoulos B."/>
            <person name="Baker S."/>
            <person name="Barry K."/>
            <person name="Bills G."/>
            <person name="Bluhm B."/>
            <person name="Cannon C."/>
            <person name="Castanera R."/>
            <person name="Culley D."/>
            <person name="Daum C."/>
            <person name="Ezra D."/>
            <person name="Gonzalez J."/>
            <person name="Henrissat B."/>
            <person name="Kuo A."/>
            <person name="Liang C."/>
            <person name="Lipzen A."/>
            <person name="Lutzoni F."/>
            <person name="Magnuson J."/>
            <person name="Mondo S."/>
            <person name="Nolan M."/>
            <person name="Ohm R."/>
            <person name="Pangilinan J."/>
            <person name="Park H.-J."/>
            <person name="Ramirez L."/>
            <person name="Alfaro M."/>
            <person name="Sun H."/>
            <person name="Tritt A."/>
            <person name="Yoshinaga Y."/>
            <person name="Zwiers L.-H."/>
            <person name="Turgeon B."/>
            <person name="Goodwin S."/>
            <person name="Spatafora J."/>
            <person name="Crous P."/>
            <person name="Grigoriev I."/>
        </authorList>
    </citation>
    <scope>NUCLEOTIDE SEQUENCE</scope>
    <source>
        <strain evidence="20">CBS 122368</strain>
    </source>
</reference>
<dbReference type="SMART" id="SM00642">
    <property type="entry name" value="Aamy"/>
    <property type="match status" value="1"/>
</dbReference>
<keyword evidence="10" id="KW-0325">Glycoprotein</keyword>
<evidence type="ECO:0000256" key="16">
    <source>
        <dbReference type="PIRSR" id="PIRSR001024-4"/>
    </source>
</evidence>
<feature type="binding site" evidence="15">
    <location>
        <position position="141"/>
    </location>
    <ligand>
        <name>Ca(2+)</name>
        <dbReference type="ChEBI" id="CHEBI:29108"/>
        <label>1</label>
    </ligand>
</feature>
<evidence type="ECO:0000256" key="8">
    <source>
        <dbReference type="ARBA" id="ARBA00022837"/>
    </source>
</evidence>
<dbReference type="AlphaFoldDB" id="A0A6A6IHB8"/>
<evidence type="ECO:0000256" key="10">
    <source>
        <dbReference type="ARBA" id="ARBA00023180"/>
    </source>
</evidence>
<organism evidence="20 21">
    <name type="scientific">Trematosphaeria pertusa</name>
    <dbReference type="NCBI Taxonomy" id="390896"/>
    <lineage>
        <taxon>Eukaryota</taxon>
        <taxon>Fungi</taxon>
        <taxon>Dikarya</taxon>
        <taxon>Ascomycota</taxon>
        <taxon>Pezizomycotina</taxon>
        <taxon>Dothideomycetes</taxon>
        <taxon>Pleosporomycetidae</taxon>
        <taxon>Pleosporales</taxon>
        <taxon>Massarineae</taxon>
        <taxon>Trematosphaeriaceae</taxon>
        <taxon>Trematosphaeria</taxon>
    </lineage>
</organism>
<dbReference type="GO" id="GO:0016052">
    <property type="term" value="P:carbohydrate catabolic process"/>
    <property type="evidence" value="ECO:0007669"/>
    <property type="project" value="InterPro"/>
</dbReference>
<dbReference type="Gene3D" id="3.20.20.80">
    <property type="entry name" value="Glycosidases"/>
    <property type="match status" value="1"/>
</dbReference>
<evidence type="ECO:0000256" key="14">
    <source>
        <dbReference type="PIRSR" id="PIRSR001024-2"/>
    </source>
</evidence>
<feature type="binding site" evidence="17">
    <location>
        <position position="103"/>
    </location>
    <ligand>
        <name>substrate</name>
    </ligand>
</feature>
<protein>
    <recommendedName>
        <fullName evidence="4">alpha-amylase</fullName>
        <ecNumber evidence="4">3.2.1.1</ecNumber>
    </recommendedName>
</protein>
<feature type="binding site" evidence="17">
    <location>
        <position position="364"/>
    </location>
    <ligand>
        <name>substrate</name>
    </ligand>
</feature>
<dbReference type="GO" id="GO:0004556">
    <property type="term" value="F:alpha-amylase activity"/>
    <property type="evidence" value="ECO:0007669"/>
    <property type="project" value="UniProtKB-EC"/>
</dbReference>
<keyword evidence="21" id="KW-1185">Reference proteome</keyword>
<evidence type="ECO:0000256" key="3">
    <source>
        <dbReference type="ARBA" id="ARBA00008061"/>
    </source>
</evidence>
<dbReference type="OrthoDB" id="204980at2759"/>
<feature type="chain" id="PRO_5025357303" description="alpha-amylase" evidence="18">
    <location>
        <begin position="21"/>
        <end position="544"/>
    </location>
</feature>
<feature type="active site" description="Proton donor" evidence="13">
    <location>
        <position position="250"/>
    </location>
</feature>
<feature type="binding site" evidence="15">
    <location>
        <position position="195"/>
    </location>
    <ligand>
        <name>Ca(2+)</name>
        <dbReference type="ChEBI" id="CHEBI:29108"/>
        <label>1</label>
    </ligand>
</feature>
<feature type="signal peptide" evidence="18">
    <location>
        <begin position="1"/>
        <end position="20"/>
    </location>
</feature>
<dbReference type="InterPro" id="IPR013777">
    <property type="entry name" value="A-amylase-like"/>
</dbReference>
<evidence type="ECO:0000256" key="1">
    <source>
        <dbReference type="ARBA" id="ARBA00000548"/>
    </source>
</evidence>
<evidence type="ECO:0000256" key="15">
    <source>
        <dbReference type="PIRSR" id="PIRSR001024-3"/>
    </source>
</evidence>
<evidence type="ECO:0000256" key="11">
    <source>
        <dbReference type="ARBA" id="ARBA00023277"/>
    </source>
</evidence>
<feature type="binding site" evidence="15">
    <location>
        <position position="226"/>
    </location>
    <ligand>
        <name>Ca(2+)</name>
        <dbReference type="ChEBI" id="CHEBI:29108"/>
        <label>2</label>
    </ligand>
</feature>
<feature type="binding site" evidence="15">
    <location>
        <position position="182"/>
    </location>
    <ligand>
        <name>Ca(2+)</name>
        <dbReference type="ChEBI" id="CHEBI:29108"/>
        <label>1</label>
    </ligand>
</feature>
<evidence type="ECO:0000256" key="4">
    <source>
        <dbReference type="ARBA" id="ARBA00012595"/>
    </source>
</evidence>
<feature type="disulfide bond" evidence="16">
    <location>
        <begin position="260"/>
        <end position="303"/>
    </location>
</feature>
<proteinExistence type="inferred from homology"/>
<dbReference type="PANTHER" id="PTHR10357">
    <property type="entry name" value="ALPHA-AMYLASE FAMILY MEMBER"/>
    <property type="match status" value="1"/>
</dbReference>
<feature type="binding site" evidence="15">
    <location>
        <position position="250"/>
    </location>
    <ligand>
        <name>Ca(2+)</name>
        <dbReference type="ChEBI" id="CHEBI:29108"/>
        <label>2</label>
    </ligand>
</feature>
<keyword evidence="7 20" id="KW-0378">Hydrolase</keyword>
<feature type="binding site" evidence="17">
    <location>
        <position position="317"/>
    </location>
    <ligand>
        <name>substrate</name>
    </ligand>
</feature>
<evidence type="ECO:0000256" key="7">
    <source>
        <dbReference type="ARBA" id="ARBA00022801"/>
    </source>
</evidence>
<keyword evidence="5 15" id="KW-0479">Metal-binding</keyword>
<sequence length="544" mass="59687">MVRILRNAAVACAVAGAVNAATPEQWRSRSIFQVLTDRFARSDGSTTASCNTADGNYCGGSWRGIINQLDYIQNMGFTAIWISPVTYQIPERTVFGYAYHGYWQENLYMLNDHFGTADDLKALSQALHDRGMYLMVDVVPNHNAWNGSADAVDYSRYYPFNDKKYFHDYCPISNYSDQTMVENCWLGDSNVELPDLRTEDQAVRDEYNNWIKELVSNYSIDGLRLDTVKHVGKDFWSSFNQAAGVFCTGEVLAGNPDYVCDYQNYLDSLLNYPAYYPFMGFLNSTQGNTVSLLRAVEQLKTECKDVSVLGTFTENHDLPRFASQTQDLSLAKNALALTILWDGIPIVYAGQEQHYSGYADPANREATWLAKYSRRSPLYELIASVNQVRNQALSIDANYATYNVWAIYNDTNTAALRKGFDGKQIISVFTNKGNSSASWTLSLGNTGWSAGTTVYEILTCNQVTVSGDGTLAVPMEEGVPRIYFSMQAASGSGICGSMADGTTTGAAAPSSTKESVGAAGRKAKKTRKQVAAVAGAIAAAAGAI</sequence>
<dbReference type="Gene3D" id="2.60.40.1180">
    <property type="entry name" value="Golgi alpha-mannosidase II"/>
    <property type="match status" value="1"/>
</dbReference>
<feature type="site" description="Transition state stabilizer" evidence="14">
    <location>
        <position position="317"/>
    </location>
</feature>
<evidence type="ECO:0000256" key="17">
    <source>
        <dbReference type="PIRSR" id="PIRSR001024-5"/>
    </source>
</evidence>
<accession>A0A6A6IHB8</accession>
<dbReference type="Proteomes" id="UP000800094">
    <property type="component" value="Unassembled WGS sequence"/>
</dbReference>
<evidence type="ECO:0000313" key="21">
    <source>
        <dbReference type="Proteomes" id="UP000800094"/>
    </source>
</evidence>
<feature type="binding site" evidence="17">
    <location>
        <position position="224"/>
    </location>
    <ligand>
        <name>substrate</name>
    </ligand>
</feature>
<feature type="binding site" evidence="15">
    <location>
        <position position="230"/>
    </location>
    <ligand>
        <name>Ca(2+)</name>
        <dbReference type="ChEBI" id="CHEBI:29108"/>
        <label>1</label>
    </ligand>
</feature>
<dbReference type="InterPro" id="IPR006047">
    <property type="entry name" value="GH13_cat_dom"/>
</dbReference>
<evidence type="ECO:0000256" key="2">
    <source>
        <dbReference type="ARBA" id="ARBA00001913"/>
    </source>
</evidence>
<keyword evidence="9 16" id="KW-1015">Disulfide bond</keyword>
<dbReference type="GO" id="GO:0005509">
    <property type="term" value="F:calcium ion binding"/>
    <property type="evidence" value="ECO:0007669"/>
    <property type="project" value="InterPro"/>
</dbReference>
<keyword evidence="8 15" id="KW-0106">Calcium</keyword>
<feature type="active site" description="Nucleophile" evidence="13">
    <location>
        <position position="226"/>
    </location>
</feature>
<keyword evidence="11" id="KW-0119">Carbohydrate metabolism</keyword>
<gene>
    <name evidence="20" type="ORF">BU26DRAFT_290312</name>
</gene>
<dbReference type="InterPro" id="IPR015340">
    <property type="entry name" value="A_amylase_C_dom"/>
</dbReference>
<feature type="binding site" evidence="17">
    <location>
        <position position="254"/>
    </location>
    <ligand>
        <name>substrate</name>
    </ligand>
</feature>
<dbReference type="GeneID" id="54574960"/>
<dbReference type="EC" id="3.2.1.1" evidence="4"/>
<dbReference type="PANTHER" id="PTHR10357:SF215">
    <property type="entry name" value="ALPHA-AMYLASE 1"/>
    <property type="match status" value="1"/>
</dbReference>
<keyword evidence="12" id="KW-0326">Glycosidase</keyword>
<feature type="disulfide bond" evidence="16">
    <location>
        <begin position="460"/>
        <end position="495"/>
    </location>
</feature>
<feature type="binding site" evidence="17">
    <location>
        <position position="142"/>
    </location>
    <ligand>
        <name>substrate</name>
    </ligand>
</feature>
<keyword evidence="6 18" id="KW-0732">Signal</keyword>
<dbReference type="CDD" id="cd11319">
    <property type="entry name" value="AmyAc_euk_AmyA"/>
    <property type="match status" value="1"/>
</dbReference>
<dbReference type="InterPro" id="IPR017853">
    <property type="entry name" value="GH"/>
</dbReference>
<evidence type="ECO:0000256" key="9">
    <source>
        <dbReference type="ARBA" id="ARBA00023157"/>
    </source>
</evidence>
<dbReference type="FunFam" id="3.20.20.80:FF:000120">
    <property type="entry name" value="Alpha-amylase A"/>
    <property type="match status" value="1"/>
</dbReference>
<dbReference type="RefSeq" id="XP_033684825.1">
    <property type="nucleotide sequence ID" value="XM_033821630.1"/>
</dbReference>
<dbReference type="SUPFAM" id="SSF51011">
    <property type="entry name" value="Glycosyl hydrolase domain"/>
    <property type="match status" value="1"/>
</dbReference>
<dbReference type="Pfam" id="PF09260">
    <property type="entry name" value="A_amylase_dom_C"/>
    <property type="match status" value="1"/>
</dbReference>
<feature type="domain" description="Glycosyl hydrolase family 13 catalytic" evidence="19">
    <location>
        <begin position="33"/>
        <end position="389"/>
    </location>
</feature>
<evidence type="ECO:0000259" key="19">
    <source>
        <dbReference type="SMART" id="SM00642"/>
    </source>
</evidence>
<dbReference type="InterPro" id="IPR013780">
    <property type="entry name" value="Glyco_hydro_b"/>
</dbReference>
<evidence type="ECO:0000256" key="6">
    <source>
        <dbReference type="ARBA" id="ARBA00022729"/>
    </source>
</evidence>
<evidence type="ECO:0000256" key="18">
    <source>
        <dbReference type="SAM" id="SignalP"/>
    </source>
</evidence>
<dbReference type="SUPFAM" id="SSF51445">
    <property type="entry name" value="(Trans)glycosidases"/>
    <property type="match status" value="1"/>
</dbReference>
<evidence type="ECO:0000256" key="13">
    <source>
        <dbReference type="PIRSR" id="PIRSR001024-1"/>
    </source>
</evidence>
<name>A0A6A6IHB8_9PLEO</name>
<dbReference type="EMBL" id="ML987194">
    <property type="protein sequence ID" value="KAF2249821.1"/>
    <property type="molecule type" value="Genomic_DNA"/>
</dbReference>
<evidence type="ECO:0000313" key="20">
    <source>
        <dbReference type="EMBL" id="KAF2249821.1"/>
    </source>
</evidence>
<comment type="similarity">
    <text evidence="3">Belongs to the glycosyl hydrolase 13 family.</text>
</comment>
<evidence type="ECO:0000256" key="12">
    <source>
        <dbReference type="ARBA" id="ARBA00023295"/>
    </source>
</evidence>
<dbReference type="PIRSF" id="PIRSF001024">
    <property type="entry name" value="Alph-amyl_fung"/>
    <property type="match status" value="1"/>
</dbReference>
<comment type="cofactor">
    <cofactor evidence="2">
        <name>Ca(2+)</name>
        <dbReference type="ChEBI" id="CHEBI:29108"/>
    </cofactor>
</comment>
<dbReference type="Pfam" id="PF00128">
    <property type="entry name" value="Alpha-amylase"/>
    <property type="match status" value="1"/>
</dbReference>